<gene>
    <name evidence="1" type="ORF">P7H47_04585</name>
</gene>
<dbReference type="RefSeq" id="WP_282007543.1">
    <property type="nucleotide sequence ID" value="NZ_CP184653.1"/>
</dbReference>
<evidence type="ECO:0008006" key="3">
    <source>
        <dbReference type="Google" id="ProtNLM"/>
    </source>
</evidence>
<protein>
    <recommendedName>
        <fullName evidence="3">Phage protein</fullName>
    </recommendedName>
</protein>
<proteinExistence type="predicted"/>
<dbReference type="AlphaFoldDB" id="A0AAW8TUI2"/>
<organism evidence="1 2">
    <name type="scientific">Enterococcus cecorum</name>
    <dbReference type="NCBI Taxonomy" id="44008"/>
    <lineage>
        <taxon>Bacteria</taxon>
        <taxon>Bacillati</taxon>
        <taxon>Bacillota</taxon>
        <taxon>Bacilli</taxon>
        <taxon>Lactobacillales</taxon>
        <taxon>Enterococcaceae</taxon>
        <taxon>Enterococcus</taxon>
    </lineage>
</organism>
<reference evidence="1" key="1">
    <citation type="submission" date="2023-03" db="EMBL/GenBank/DDBJ databases">
        <authorList>
            <person name="Shen W."/>
            <person name="Cai J."/>
        </authorList>
    </citation>
    <scope>NUCLEOTIDE SEQUENCE</scope>
    <source>
        <strain evidence="1">B245-2</strain>
    </source>
</reference>
<evidence type="ECO:0000313" key="1">
    <source>
        <dbReference type="EMBL" id="MDT2796525.1"/>
    </source>
</evidence>
<accession>A0AAW8TUI2</accession>
<comment type="caution">
    <text evidence="1">The sequence shown here is derived from an EMBL/GenBank/DDBJ whole genome shotgun (WGS) entry which is preliminary data.</text>
</comment>
<dbReference type="EMBL" id="JARQBI010000008">
    <property type="protein sequence ID" value="MDT2796525.1"/>
    <property type="molecule type" value="Genomic_DNA"/>
</dbReference>
<evidence type="ECO:0000313" key="2">
    <source>
        <dbReference type="Proteomes" id="UP001255696"/>
    </source>
</evidence>
<name>A0AAW8TUI2_9ENTE</name>
<dbReference type="Proteomes" id="UP001255696">
    <property type="component" value="Unassembled WGS sequence"/>
</dbReference>
<sequence length="98" mass="11338">MQITHNDAYMLERIVRGVFNCDRGGMGGFIDADHFERAPFDAALIVLASLWEKDTHVDDEIADFLCKWEDVFRGNNNTNEPFSSYIEELNNIIKQMNH</sequence>